<evidence type="ECO:0000256" key="2">
    <source>
        <dbReference type="ARBA" id="ARBA00022630"/>
    </source>
</evidence>
<organism evidence="5 6">
    <name type="scientific">Nitrososphaera viennensis EN76</name>
    <dbReference type="NCBI Taxonomy" id="926571"/>
    <lineage>
        <taxon>Archaea</taxon>
        <taxon>Nitrososphaerota</taxon>
        <taxon>Nitrososphaeria</taxon>
        <taxon>Nitrososphaerales</taxon>
        <taxon>Nitrososphaeraceae</taxon>
        <taxon>Nitrososphaera</taxon>
    </lineage>
</organism>
<protein>
    <recommendedName>
        <fullName evidence="4">Flavin reductase like domain-containing protein</fullName>
    </recommendedName>
</protein>
<comment type="cofactor">
    <cofactor evidence="1">
        <name>FMN</name>
        <dbReference type="ChEBI" id="CHEBI:58210"/>
    </cofactor>
</comment>
<dbReference type="STRING" id="926571.NVIE_001360"/>
<evidence type="ECO:0000313" key="5">
    <source>
        <dbReference type="EMBL" id="AIC14319.1"/>
    </source>
</evidence>
<dbReference type="InterPro" id="IPR052174">
    <property type="entry name" value="Flavoredoxin"/>
</dbReference>
<dbReference type="SMART" id="SM00903">
    <property type="entry name" value="Flavin_Reduct"/>
    <property type="match status" value="1"/>
</dbReference>
<dbReference type="Pfam" id="PF01613">
    <property type="entry name" value="Flavin_Reduct"/>
    <property type="match status" value="1"/>
</dbReference>
<evidence type="ECO:0000256" key="1">
    <source>
        <dbReference type="ARBA" id="ARBA00001917"/>
    </source>
</evidence>
<dbReference type="GO" id="GO:0010181">
    <property type="term" value="F:FMN binding"/>
    <property type="evidence" value="ECO:0007669"/>
    <property type="project" value="InterPro"/>
</dbReference>
<dbReference type="InterPro" id="IPR002563">
    <property type="entry name" value="Flavin_Rdtase-like_dom"/>
</dbReference>
<dbReference type="EMBL" id="CP007536">
    <property type="protein sequence ID" value="AIC14319.1"/>
    <property type="molecule type" value="Genomic_DNA"/>
</dbReference>
<dbReference type="AlphaFoldDB" id="A0A060HC15"/>
<dbReference type="Gene3D" id="2.30.110.10">
    <property type="entry name" value="Electron Transport, Fmn-binding Protein, Chain A"/>
    <property type="match status" value="1"/>
</dbReference>
<dbReference type="PANTHER" id="PTHR43567">
    <property type="entry name" value="FLAVOREDOXIN-RELATED-RELATED"/>
    <property type="match status" value="1"/>
</dbReference>
<gene>
    <name evidence="5" type="ORF">NVIE_001360</name>
</gene>
<dbReference type="InterPro" id="IPR012349">
    <property type="entry name" value="Split_barrel_FMN-bd"/>
</dbReference>
<dbReference type="SUPFAM" id="SSF50475">
    <property type="entry name" value="FMN-binding split barrel"/>
    <property type="match status" value="1"/>
</dbReference>
<dbReference type="RefSeq" id="WP_075053556.1">
    <property type="nucleotide sequence ID" value="NZ_CP007536.1"/>
</dbReference>
<comment type="similarity">
    <text evidence="3">Belongs to the flavoredoxin family.</text>
</comment>
<keyword evidence="2" id="KW-0285">Flavoprotein</keyword>
<dbReference type="KEGG" id="nvn:NVIE_001360"/>
<feature type="domain" description="Flavin reductase like" evidence="4">
    <location>
        <begin position="11"/>
        <end position="158"/>
    </location>
</feature>
<dbReference type="HOGENOM" id="CLU_923221_0_0_2"/>
<reference evidence="5 6" key="1">
    <citation type="journal article" date="2014" name="Int. J. Syst. Evol. Microbiol.">
        <title>Nitrososphaera viennensis gen. nov., sp. nov., an aerobic and mesophilic, ammonia-oxidizing archaeon from soil and a member of the archaeal phylum Thaumarchaeota.</title>
        <authorList>
            <person name="Stieglmeier M."/>
            <person name="Klingl A."/>
            <person name="Alves R.J."/>
            <person name="Rittmann S.K."/>
            <person name="Melcher M."/>
            <person name="Leisch N."/>
            <person name="Schleper C."/>
        </authorList>
    </citation>
    <scope>NUCLEOTIDE SEQUENCE [LARGE SCALE GENOMIC DNA]</scope>
    <source>
        <strain evidence="5">EN76</strain>
    </source>
</reference>
<accession>A0A060HC15</accession>
<dbReference type="PANTHER" id="PTHR43567:SF1">
    <property type="entry name" value="FLAVOREDOXIN"/>
    <property type="match status" value="1"/>
</dbReference>
<dbReference type="GeneID" id="74945398"/>
<evidence type="ECO:0000256" key="3">
    <source>
        <dbReference type="ARBA" id="ARBA00038054"/>
    </source>
</evidence>
<sequence length="310" mass="33905">MMPDVIQDNAYRYFATTVALVTTDGKWGQNVMAAEWAMQVSYEPMLLAIFVHDSPTLWNIKEAGAFGVNIAADDQAELVNIAGGYSGTEIAKLAIPGTFQTYAGKSVPLIKGCALACECRVVSVQEMGDHVMVVGEAVSATFDEKKSPLIYTRGNYRKIGSKLASGRKTVRLSPKAFAEFKRMSGGQFVLKAAAAVVRDDGKKKKKKTLFVRIGNSWMLPAAVPERGTDYKKALSVHLASMGVQAEIGEILGIERVMLKSAGKQALRANFVVFSCTARAKEGEEKEEEEGWFLRPPRNLLLKSLLLFQQT</sequence>
<keyword evidence="6" id="KW-1185">Reference proteome</keyword>
<name>A0A060HC15_9ARCH</name>
<evidence type="ECO:0000313" key="6">
    <source>
        <dbReference type="Proteomes" id="UP000027093"/>
    </source>
</evidence>
<dbReference type="Proteomes" id="UP000027093">
    <property type="component" value="Chromosome"/>
</dbReference>
<evidence type="ECO:0000259" key="4">
    <source>
        <dbReference type="SMART" id="SM00903"/>
    </source>
</evidence>
<proteinExistence type="inferred from homology"/>